<dbReference type="AlphaFoldDB" id="A0A6S7FKW2"/>
<evidence type="ECO:0000313" key="3">
    <source>
        <dbReference type="Proteomes" id="UP001152795"/>
    </source>
</evidence>
<dbReference type="Gene3D" id="2.60.40.10">
    <property type="entry name" value="Immunoglobulins"/>
    <property type="match status" value="1"/>
</dbReference>
<reference evidence="2" key="1">
    <citation type="submission" date="2020-04" db="EMBL/GenBank/DDBJ databases">
        <authorList>
            <person name="Alioto T."/>
            <person name="Alioto T."/>
            <person name="Gomez Garrido J."/>
        </authorList>
    </citation>
    <scope>NUCLEOTIDE SEQUENCE</scope>
    <source>
        <strain evidence="2">A484AB</strain>
    </source>
</reference>
<dbReference type="Pfam" id="PF00868">
    <property type="entry name" value="Transglut_N"/>
    <property type="match status" value="1"/>
</dbReference>
<protein>
    <submittedName>
        <fullName evidence="2">-glutamine gamma-glutamyltransferase 4-like</fullName>
    </submittedName>
</protein>
<evidence type="ECO:0000256" key="1">
    <source>
        <dbReference type="ARBA" id="ARBA00005968"/>
    </source>
</evidence>
<dbReference type="InterPro" id="IPR014756">
    <property type="entry name" value="Ig_E-set"/>
</dbReference>
<sequence>MQLYTILFNQTIDAQSTAGKTGYKSSKDIKVQCDLFREKNTTHHRTEEYVNNSLVLRRGDTFMLGMKFEGSNFSDILNVKLRFSMGEYSGGLRAFWASVE</sequence>
<organism evidence="2 3">
    <name type="scientific">Paramuricea clavata</name>
    <name type="common">Red gorgonian</name>
    <name type="synonym">Violescent sea-whip</name>
    <dbReference type="NCBI Taxonomy" id="317549"/>
    <lineage>
        <taxon>Eukaryota</taxon>
        <taxon>Metazoa</taxon>
        <taxon>Cnidaria</taxon>
        <taxon>Anthozoa</taxon>
        <taxon>Octocorallia</taxon>
        <taxon>Malacalcyonacea</taxon>
        <taxon>Plexauridae</taxon>
        <taxon>Paramuricea</taxon>
    </lineage>
</organism>
<dbReference type="Proteomes" id="UP001152795">
    <property type="component" value="Unassembled WGS sequence"/>
</dbReference>
<evidence type="ECO:0000313" key="2">
    <source>
        <dbReference type="EMBL" id="CAB3977423.1"/>
    </source>
</evidence>
<keyword evidence="3" id="KW-1185">Reference proteome</keyword>
<dbReference type="SUPFAM" id="SSF81296">
    <property type="entry name" value="E set domains"/>
    <property type="match status" value="1"/>
</dbReference>
<dbReference type="InterPro" id="IPR001102">
    <property type="entry name" value="Transglutaminase_N"/>
</dbReference>
<comment type="caution">
    <text evidence="2">The sequence shown here is derived from an EMBL/GenBank/DDBJ whole genome shotgun (WGS) entry which is preliminary data.</text>
</comment>
<gene>
    <name evidence="2" type="ORF">PACLA_8A002500</name>
</gene>
<name>A0A6S7FKW2_PARCT</name>
<accession>A0A6S7FKW2</accession>
<dbReference type="InterPro" id="IPR013783">
    <property type="entry name" value="Ig-like_fold"/>
</dbReference>
<dbReference type="EMBL" id="CACRXK020000046">
    <property type="protein sequence ID" value="CAB3977423.1"/>
    <property type="molecule type" value="Genomic_DNA"/>
</dbReference>
<comment type="similarity">
    <text evidence="1">Belongs to the transglutaminase superfamily. Transglutaminase family.</text>
</comment>
<proteinExistence type="inferred from homology"/>